<keyword evidence="3" id="KW-0963">Cytoplasm</keyword>
<evidence type="ECO:0000259" key="4">
    <source>
        <dbReference type="Pfam" id="PF04112"/>
    </source>
</evidence>
<dbReference type="Pfam" id="PF04112">
    <property type="entry name" value="Mak10"/>
    <property type="match status" value="1"/>
</dbReference>
<dbReference type="EMBL" id="ML978728">
    <property type="protein sequence ID" value="KAF2085758.1"/>
    <property type="molecule type" value="Genomic_DNA"/>
</dbReference>
<evidence type="ECO:0000256" key="2">
    <source>
        <dbReference type="ARBA" id="ARBA00006289"/>
    </source>
</evidence>
<evidence type="ECO:0000256" key="1">
    <source>
        <dbReference type="ARBA" id="ARBA00004496"/>
    </source>
</evidence>
<dbReference type="Pfam" id="PF25789">
    <property type="entry name" value="TPR_NAA35"/>
    <property type="match status" value="1"/>
</dbReference>
<dbReference type="InterPro" id="IPR007244">
    <property type="entry name" value="Naa35_N"/>
</dbReference>
<dbReference type="AlphaFoldDB" id="A0A9P4HS88"/>
<evidence type="ECO:0000256" key="3">
    <source>
        <dbReference type="ARBA" id="ARBA00022490"/>
    </source>
</evidence>
<dbReference type="OrthoDB" id="269405at2759"/>
<sequence>MLPVHDQQSDQEDVDTLARDAARLRLEQEFTALPSDGIAQQGHLPSMRIKSRPVTYGNPRAVDITEDFTRATAALETGQLVKDEYFTLFESVGALEIMDPKMDSGFLEPGETLEDDYDTTKEILPEELLGIMDQLLCYEMAWHQGYPLSQTIFTSIYIDKMLWPEPKTLEDATFLRAPSSPEDVLDTTKTPMLMLLRAYCLGLIKCCDNVIQKVTSRDYFEEEDFCTHTYNRNLLTRFPEKEILDVLEQAEAWLMAGSDQVTPPQMEKNVKEALLLRIALRKHLLAVTTPDSMIEETEEGWRAIYELLRLIEETQQFGKPVKDSFSKKIQRRLASTIPPRPVVQLTFPEAFQVLKQIVDDCLEVVRGINLGLRDPQELVSFIWTFNSRKPPPLTYARSCLSSCIFGHPNEMYEDLLRTDLQHLVLPQDAILDPANWAVEPPVNPAAPPDQRFMNASLINEFTNRTNQNYLEFWTTLCQNRCRTRRMLCHNLIAFHNLQLDTEILDQDLHTVSPNNPLQYPLATWVYHQKLRQTEWIVQLGFEQEIYLTDELAGMYFWLSQIAGTHADLLIRILASVKTRQAAIVRQYGHSDDTNVVGAKSVLEDAQHHVESLLHSAKATACLAEALATLYILLHYFNAVPVPKRPFSNPALRYELRMKPFLLIDTPRLPSFEEFETDMHPHGPYDAPTTALDQVLARLTTDTETLLKQAKSEWTAAKRLGAAAAKCSGVEKAWEKGVADCLLSCISAGLAVAGVGKLKGKAKSELEGCREGKRIRVVEEKGKRYHDWWIVPKVEVVEE</sequence>
<dbReference type="GO" id="GO:0031417">
    <property type="term" value="C:NatC complex"/>
    <property type="evidence" value="ECO:0007669"/>
    <property type="project" value="InterPro"/>
</dbReference>
<comment type="caution">
    <text evidence="6">The sequence shown here is derived from an EMBL/GenBank/DDBJ whole genome shotgun (WGS) entry which is preliminary data.</text>
</comment>
<protein>
    <submittedName>
        <fullName evidence="6">Mak10-domain-containing protein</fullName>
    </submittedName>
</protein>
<dbReference type="PANTHER" id="PTHR21373:SF0">
    <property type="entry name" value="N-ALPHA-ACETYLTRANSFERASE 35, NATC AUXILIARY SUBUNIT"/>
    <property type="match status" value="1"/>
</dbReference>
<name>A0A9P4HS88_9PEZI</name>
<dbReference type="Proteomes" id="UP000799776">
    <property type="component" value="Unassembled WGS sequence"/>
</dbReference>
<evidence type="ECO:0000313" key="6">
    <source>
        <dbReference type="EMBL" id="KAF2085758.1"/>
    </source>
</evidence>
<accession>A0A9P4HS88</accession>
<gene>
    <name evidence="6" type="ORF">K490DRAFT_67354</name>
</gene>
<evidence type="ECO:0000313" key="7">
    <source>
        <dbReference type="Proteomes" id="UP000799776"/>
    </source>
</evidence>
<dbReference type="InterPro" id="IPR057983">
    <property type="entry name" value="NAA35-like_N"/>
</dbReference>
<comment type="subcellular location">
    <subcellularLocation>
        <location evidence="1">Cytoplasm</location>
    </subcellularLocation>
</comment>
<dbReference type="PANTHER" id="PTHR21373">
    <property type="entry name" value="GLUCOSE REPRESSIBLE PROTEIN MAK10"/>
    <property type="match status" value="1"/>
</dbReference>
<comment type="similarity">
    <text evidence="2">Belongs to the MAK10 family.</text>
</comment>
<feature type="domain" description="NAA35-like N-terminal" evidence="4">
    <location>
        <begin position="78"/>
        <end position="244"/>
    </location>
</feature>
<keyword evidence="7" id="KW-1185">Reference proteome</keyword>
<feature type="domain" description="NAA35-like TPR repeats" evidence="5">
    <location>
        <begin position="376"/>
        <end position="712"/>
    </location>
</feature>
<organism evidence="6 7">
    <name type="scientific">Saccharata proteae CBS 121410</name>
    <dbReference type="NCBI Taxonomy" id="1314787"/>
    <lineage>
        <taxon>Eukaryota</taxon>
        <taxon>Fungi</taxon>
        <taxon>Dikarya</taxon>
        <taxon>Ascomycota</taxon>
        <taxon>Pezizomycotina</taxon>
        <taxon>Dothideomycetes</taxon>
        <taxon>Dothideomycetes incertae sedis</taxon>
        <taxon>Botryosphaeriales</taxon>
        <taxon>Saccharataceae</taxon>
        <taxon>Saccharata</taxon>
    </lineage>
</organism>
<proteinExistence type="inferred from homology"/>
<evidence type="ECO:0000259" key="5">
    <source>
        <dbReference type="Pfam" id="PF25789"/>
    </source>
</evidence>
<dbReference type="InterPro" id="IPR057982">
    <property type="entry name" value="TPR_NAA35"/>
</dbReference>
<reference evidence="6" key="1">
    <citation type="journal article" date="2020" name="Stud. Mycol.">
        <title>101 Dothideomycetes genomes: a test case for predicting lifestyles and emergence of pathogens.</title>
        <authorList>
            <person name="Haridas S."/>
            <person name="Albert R."/>
            <person name="Binder M."/>
            <person name="Bloem J."/>
            <person name="Labutti K."/>
            <person name="Salamov A."/>
            <person name="Andreopoulos B."/>
            <person name="Baker S."/>
            <person name="Barry K."/>
            <person name="Bills G."/>
            <person name="Bluhm B."/>
            <person name="Cannon C."/>
            <person name="Castanera R."/>
            <person name="Culley D."/>
            <person name="Daum C."/>
            <person name="Ezra D."/>
            <person name="Gonzalez J."/>
            <person name="Henrissat B."/>
            <person name="Kuo A."/>
            <person name="Liang C."/>
            <person name="Lipzen A."/>
            <person name="Lutzoni F."/>
            <person name="Magnuson J."/>
            <person name="Mondo S."/>
            <person name="Nolan M."/>
            <person name="Ohm R."/>
            <person name="Pangilinan J."/>
            <person name="Park H.-J."/>
            <person name="Ramirez L."/>
            <person name="Alfaro M."/>
            <person name="Sun H."/>
            <person name="Tritt A."/>
            <person name="Yoshinaga Y."/>
            <person name="Zwiers L.-H."/>
            <person name="Turgeon B."/>
            <person name="Goodwin S."/>
            <person name="Spatafora J."/>
            <person name="Crous P."/>
            <person name="Grigoriev I."/>
        </authorList>
    </citation>
    <scope>NUCLEOTIDE SEQUENCE</scope>
    <source>
        <strain evidence="6">CBS 121410</strain>
    </source>
</reference>